<reference evidence="2" key="1">
    <citation type="journal article" date="2019" name="Int. J. Syst. Evol. Microbiol.">
        <title>The Global Catalogue of Microorganisms (GCM) 10K type strain sequencing project: providing services to taxonomists for standard genome sequencing and annotation.</title>
        <authorList>
            <consortium name="The Broad Institute Genomics Platform"/>
            <consortium name="The Broad Institute Genome Sequencing Center for Infectious Disease"/>
            <person name="Wu L."/>
            <person name="Ma J."/>
        </authorList>
    </citation>
    <scope>NUCLEOTIDE SEQUENCE [LARGE SCALE GENOMIC DNA]</scope>
    <source>
        <strain evidence="2">JCM 17225</strain>
    </source>
</reference>
<dbReference type="Proteomes" id="UP001501469">
    <property type="component" value="Unassembled WGS sequence"/>
</dbReference>
<keyword evidence="2" id="KW-1185">Reference proteome</keyword>
<proteinExistence type="predicted"/>
<dbReference type="EMBL" id="BAABDK010000025">
    <property type="protein sequence ID" value="GAA4042937.1"/>
    <property type="molecule type" value="Genomic_DNA"/>
</dbReference>
<sequence>MKDYQNDKYENFFLHLKASRETLAKFAEFTATAVAAPGVEALIAGHGAALATAVAGLRTDLVTRRGQGGNAQTGTGAEQTAFEAFKTFIQATDVKVLRPYFFDHADEEKTYYPDKLSGLTQAPVKARATRLAAYVKALQASPDDAVKAQGPAAAALLKQYTKAATTKTKARTDLQETLADLGPGARAVAEALWDVHTAACYAHRRAPQQARRYFDYASLPKRVYAKKPGTTLQAG</sequence>
<dbReference type="RefSeq" id="WP_345056322.1">
    <property type="nucleotide sequence ID" value="NZ_BAABDK010000025.1"/>
</dbReference>
<name>A0ABP7UGK4_9BACT</name>
<organism evidence="1 2">
    <name type="scientific">Hymenobacter glaciei</name>
    <dbReference type="NCBI Taxonomy" id="877209"/>
    <lineage>
        <taxon>Bacteria</taxon>
        <taxon>Pseudomonadati</taxon>
        <taxon>Bacteroidota</taxon>
        <taxon>Cytophagia</taxon>
        <taxon>Cytophagales</taxon>
        <taxon>Hymenobacteraceae</taxon>
        <taxon>Hymenobacter</taxon>
    </lineage>
</organism>
<accession>A0ABP7UGK4</accession>
<protein>
    <submittedName>
        <fullName evidence="1">Uncharacterized protein</fullName>
    </submittedName>
</protein>
<evidence type="ECO:0000313" key="2">
    <source>
        <dbReference type="Proteomes" id="UP001501469"/>
    </source>
</evidence>
<gene>
    <name evidence="1" type="ORF">GCM10022409_31100</name>
</gene>
<comment type="caution">
    <text evidence="1">The sequence shown here is derived from an EMBL/GenBank/DDBJ whole genome shotgun (WGS) entry which is preliminary data.</text>
</comment>
<evidence type="ECO:0000313" key="1">
    <source>
        <dbReference type="EMBL" id="GAA4042937.1"/>
    </source>
</evidence>